<keyword evidence="2" id="KW-1185">Reference proteome</keyword>
<dbReference type="AlphaFoldDB" id="A0A1M6L302"/>
<evidence type="ECO:0000313" key="2">
    <source>
        <dbReference type="Proteomes" id="UP000183952"/>
    </source>
</evidence>
<protein>
    <submittedName>
        <fullName evidence="1">Uncharacterized protein</fullName>
    </submittedName>
</protein>
<reference evidence="1 2" key="1">
    <citation type="submission" date="2016-11" db="EMBL/GenBank/DDBJ databases">
        <authorList>
            <person name="Jaros S."/>
            <person name="Januszkiewicz K."/>
            <person name="Wedrychowicz H."/>
        </authorList>
    </citation>
    <scope>NUCLEOTIDE SEQUENCE [LARGE SCALE GENOMIC DNA]</scope>
    <source>
        <strain evidence="1 2">DSM 3090</strain>
    </source>
</reference>
<sequence>MAQGKARLNYNEMTNDEILQVFKEQYYKLKPKNAIEFFKDANSPTQHILKSKLNMTYAQTLVRIGVRNTERKRYKKDKEHMQKYYTKYKNKIYKIYNELGYIPNTNEIIKYGIRPCSINSVLGITYYDFITEIGLEHEMKTHYGQYNNVSDEELLNIYKAFCLQLGRVATRFDIEQSKNMPCIGIFQFRFGSFNEVKRLSKVDELALDKRIYSKNYIMQNLKQIYVDNSKRVSLKELEICIDNYFDRGISISTILYYFKTTNINDVWNEVEQSLLKDYIKLLKKKNK</sequence>
<evidence type="ECO:0000313" key="1">
    <source>
        <dbReference type="EMBL" id="SHJ65542.1"/>
    </source>
</evidence>
<organism evidence="1 2">
    <name type="scientific">Hathewaya proteolytica DSM 3090</name>
    <dbReference type="NCBI Taxonomy" id="1121331"/>
    <lineage>
        <taxon>Bacteria</taxon>
        <taxon>Bacillati</taxon>
        <taxon>Bacillota</taxon>
        <taxon>Clostridia</taxon>
        <taxon>Eubacteriales</taxon>
        <taxon>Clostridiaceae</taxon>
        <taxon>Hathewaya</taxon>
    </lineage>
</organism>
<name>A0A1M6L302_9CLOT</name>
<dbReference type="STRING" id="1121331.SAMN02745248_00602"/>
<dbReference type="EMBL" id="FRAD01000005">
    <property type="protein sequence ID" value="SHJ65542.1"/>
    <property type="molecule type" value="Genomic_DNA"/>
</dbReference>
<dbReference type="RefSeq" id="WP_072902176.1">
    <property type="nucleotide sequence ID" value="NZ_FRAD01000005.1"/>
</dbReference>
<dbReference type="Proteomes" id="UP000183952">
    <property type="component" value="Unassembled WGS sequence"/>
</dbReference>
<gene>
    <name evidence="1" type="ORF">SAMN02745248_00602</name>
</gene>
<proteinExistence type="predicted"/>
<accession>A0A1M6L302</accession>